<organism evidence="1 2">
    <name type="scientific">Scophthalmus maximus</name>
    <name type="common">Turbot</name>
    <name type="synonym">Psetta maxima</name>
    <dbReference type="NCBI Taxonomy" id="52904"/>
    <lineage>
        <taxon>Eukaryota</taxon>
        <taxon>Metazoa</taxon>
        <taxon>Chordata</taxon>
        <taxon>Craniata</taxon>
        <taxon>Vertebrata</taxon>
        <taxon>Euteleostomi</taxon>
        <taxon>Actinopterygii</taxon>
        <taxon>Neopterygii</taxon>
        <taxon>Teleostei</taxon>
        <taxon>Neoteleostei</taxon>
        <taxon>Acanthomorphata</taxon>
        <taxon>Carangaria</taxon>
        <taxon>Pleuronectiformes</taxon>
        <taxon>Pleuronectoidei</taxon>
        <taxon>Scophthalmidae</taxon>
        <taxon>Scophthalmus</taxon>
    </lineage>
</organism>
<dbReference type="EMBL" id="VEVO01000022">
    <property type="protein sequence ID" value="KAF0023148.1"/>
    <property type="molecule type" value="Genomic_DNA"/>
</dbReference>
<name>A0A6A4RSY0_SCOMX</name>
<protein>
    <submittedName>
        <fullName evidence="1">Uncharacterized protein</fullName>
    </submittedName>
</protein>
<dbReference type="AlphaFoldDB" id="A0A6A4RSY0"/>
<reference evidence="1 2" key="1">
    <citation type="submission" date="2019-06" db="EMBL/GenBank/DDBJ databases">
        <title>Draft genomes of female and male turbot (Scophthalmus maximus).</title>
        <authorList>
            <person name="Xu H."/>
            <person name="Xu X.-W."/>
            <person name="Shao C."/>
            <person name="Chen S."/>
        </authorList>
    </citation>
    <scope>NUCLEOTIDE SEQUENCE [LARGE SCALE GENOMIC DNA]</scope>
    <source>
        <strain evidence="1">Ysfricsl-2016a</strain>
        <tissue evidence="1">Blood</tissue>
    </source>
</reference>
<accession>A0A6A4RSY0</accession>
<gene>
    <name evidence="1" type="ORF">F2P81_023778</name>
</gene>
<dbReference type="Proteomes" id="UP000438429">
    <property type="component" value="Unassembled WGS sequence"/>
</dbReference>
<evidence type="ECO:0000313" key="2">
    <source>
        <dbReference type="Proteomes" id="UP000438429"/>
    </source>
</evidence>
<comment type="caution">
    <text evidence="1">The sequence shown here is derived from an EMBL/GenBank/DDBJ whole genome shotgun (WGS) entry which is preliminary data.</text>
</comment>
<evidence type="ECO:0000313" key="1">
    <source>
        <dbReference type="EMBL" id="KAF0023148.1"/>
    </source>
</evidence>
<proteinExistence type="predicted"/>
<sequence length="363" mass="40326">MQTHAGAPTKSCRHRFSIFRVVVISSRWRRHTASFDIFCLEKESAVSPFSSDVLVLLLSANDSVLSDPAEEPHTYVPQEVETKSDRERLEMGLMDGNVRVDIFGRSPTLVRLLLKSGESQRVQRIDLNSGYGFVLNAVAEFAGRSENEQEIIRQLCLEGQRLETFAEITESESKSTFVVDKARNGLANLVSFLSVPDWRSPTGAVGVGDTVAEVSSKIKKHHNGMISSMQLKCFQYYSIDGKDKTHSPKSEFFTTFPLQIKDEEHLQISPLHCVPFHLVVDLSFTEDVVVSQRPTTQIRARVQLKKRRDGVWTGNRAFGGKDLSIRTTAAASSVAKLASLKRCSHVFVNGQQPCIAPSATAAQ</sequence>